<dbReference type="Gene3D" id="1.10.10.10">
    <property type="entry name" value="Winged helix-like DNA-binding domain superfamily/Winged helix DNA-binding domain"/>
    <property type="match status" value="1"/>
</dbReference>
<dbReference type="GO" id="GO:0005829">
    <property type="term" value="C:cytosol"/>
    <property type="evidence" value="ECO:0007669"/>
    <property type="project" value="TreeGrafter"/>
</dbReference>
<dbReference type="InterPro" id="IPR036388">
    <property type="entry name" value="WH-like_DNA-bd_sf"/>
</dbReference>
<dbReference type="Pfam" id="PF03466">
    <property type="entry name" value="LysR_substrate"/>
    <property type="match status" value="1"/>
</dbReference>
<dbReference type="AlphaFoldDB" id="A0A1L8MLL9"/>
<name>A0A1L8MLL9_9STRE</name>
<dbReference type="SUPFAM" id="SSF46785">
    <property type="entry name" value="Winged helix' DNA-binding domain"/>
    <property type="match status" value="1"/>
</dbReference>
<evidence type="ECO:0000256" key="2">
    <source>
        <dbReference type="ARBA" id="ARBA00023015"/>
    </source>
</evidence>
<dbReference type="PRINTS" id="PR00039">
    <property type="entry name" value="HTHLYSR"/>
</dbReference>
<dbReference type="CDD" id="cd05466">
    <property type="entry name" value="PBP2_LTTR_substrate"/>
    <property type="match status" value="1"/>
</dbReference>
<dbReference type="PANTHER" id="PTHR30419">
    <property type="entry name" value="HTH-TYPE TRANSCRIPTIONAL REGULATOR YBHD"/>
    <property type="match status" value="1"/>
</dbReference>
<accession>A0A1L8MLL9</accession>
<dbReference type="FunFam" id="1.10.10.10:FF:000001">
    <property type="entry name" value="LysR family transcriptional regulator"/>
    <property type="match status" value="1"/>
</dbReference>
<dbReference type="PANTHER" id="PTHR30419:SF8">
    <property type="entry name" value="NITROGEN ASSIMILATION TRANSCRIPTIONAL ACTIVATOR-RELATED"/>
    <property type="match status" value="1"/>
</dbReference>
<dbReference type="GO" id="GO:0003677">
    <property type="term" value="F:DNA binding"/>
    <property type="evidence" value="ECO:0007669"/>
    <property type="project" value="UniProtKB-KW"/>
</dbReference>
<dbReference type="EMBL" id="LZDD01000002">
    <property type="protein sequence ID" value="OJF71657.1"/>
    <property type="molecule type" value="Genomic_DNA"/>
</dbReference>
<dbReference type="InterPro" id="IPR050950">
    <property type="entry name" value="HTH-type_LysR_regulators"/>
</dbReference>
<keyword evidence="3" id="KW-0238">DNA-binding</keyword>
<dbReference type="Pfam" id="PF00126">
    <property type="entry name" value="HTH_1"/>
    <property type="match status" value="1"/>
</dbReference>
<dbReference type="Gene3D" id="3.40.190.290">
    <property type="match status" value="1"/>
</dbReference>
<evidence type="ECO:0000256" key="3">
    <source>
        <dbReference type="ARBA" id="ARBA00023125"/>
    </source>
</evidence>
<keyword evidence="4" id="KW-0804">Transcription</keyword>
<evidence type="ECO:0000256" key="1">
    <source>
        <dbReference type="ARBA" id="ARBA00009437"/>
    </source>
</evidence>
<dbReference type="STRING" id="1856638.A9Q68_06630"/>
<proteinExistence type="inferred from homology"/>
<evidence type="ECO:0000259" key="5">
    <source>
        <dbReference type="PROSITE" id="PS50931"/>
    </source>
</evidence>
<organism evidence="6 7">
    <name type="scientific">Streptococcus bovimastitidis</name>
    <dbReference type="NCBI Taxonomy" id="1856638"/>
    <lineage>
        <taxon>Bacteria</taxon>
        <taxon>Bacillati</taxon>
        <taxon>Bacillota</taxon>
        <taxon>Bacilli</taxon>
        <taxon>Lactobacillales</taxon>
        <taxon>Streptococcaceae</taxon>
        <taxon>Streptococcus</taxon>
    </lineage>
</organism>
<comment type="caution">
    <text evidence="6">The sequence shown here is derived from an EMBL/GenBank/DDBJ whole genome shotgun (WGS) entry which is preliminary data.</text>
</comment>
<evidence type="ECO:0000313" key="6">
    <source>
        <dbReference type="EMBL" id="OJF71657.1"/>
    </source>
</evidence>
<keyword evidence="2" id="KW-0805">Transcription regulation</keyword>
<dbReference type="Proteomes" id="UP000182015">
    <property type="component" value="Unassembled WGS sequence"/>
</dbReference>
<dbReference type="RefSeq" id="WP_071793913.1">
    <property type="nucleotide sequence ID" value="NZ_LZDD01000002.1"/>
</dbReference>
<evidence type="ECO:0000313" key="7">
    <source>
        <dbReference type="Proteomes" id="UP000182015"/>
    </source>
</evidence>
<feature type="domain" description="HTH lysR-type" evidence="5">
    <location>
        <begin position="1"/>
        <end position="59"/>
    </location>
</feature>
<dbReference type="SUPFAM" id="SSF53850">
    <property type="entry name" value="Periplasmic binding protein-like II"/>
    <property type="match status" value="1"/>
</dbReference>
<dbReference type="OrthoDB" id="9803735at2"/>
<dbReference type="InterPro" id="IPR005119">
    <property type="entry name" value="LysR_subst-bd"/>
</dbReference>
<comment type="similarity">
    <text evidence="1">Belongs to the LysR transcriptional regulatory family.</text>
</comment>
<dbReference type="InterPro" id="IPR036390">
    <property type="entry name" value="WH_DNA-bd_sf"/>
</dbReference>
<dbReference type="GO" id="GO:0003700">
    <property type="term" value="F:DNA-binding transcription factor activity"/>
    <property type="evidence" value="ECO:0007669"/>
    <property type="project" value="InterPro"/>
</dbReference>
<gene>
    <name evidence="6" type="ORF">A9Q68_06630</name>
</gene>
<dbReference type="InterPro" id="IPR000847">
    <property type="entry name" value="LysR_HTH_N"/>
</dbReference>
<protein>
    <submittedName>
        <fullName evidence="6">LysR family transcriptional regulator</fullName>
    </submittedName>
</protein>
<sequence>MEIRVLHYFLTVINEGSISRAANSLHITQPTISRQLKELEEELGKQLFIRHKKRGISLTPEGLLLQSRAQEIITMVEQTEKEFLDLTDLVQGDIYIGGGETKTFAQIAKLAKELQADFPGLHYHLYSADAEEILLRLEKGLLDFALLTYPQINQNYDYLKLPTKDQWGLVLPKTDELAQKQKIEMKDIKKLPLIIPRRTYLSSDSNNKVRAWFGKQFANLNIISTFNLVYNANFMVQEGMGYLLCFDHLLSNDNLVFIPLEPKLETEQYLVWKNGKVLSPAAELFLDSLKVYLIDYQNPENHCPKKA</sequence>
<keyword evidence="7" id="KW-1185">Reference proteome</keyword>
<dbReference type="PROSITE" id="PS50931">
    <property type="entry name" value="HTH_LYSR"/>
    <property type="match status" value="1"/>
</dbReference>
<evidence type="ECO:0000256" key="4">
    <source>
        <dbReference type="ARBA" id="ARBA00023163"/>
    </source>
</evidence>
<reference evidence="7" key="1">
    <citation type="submission" date="2016-06" db="EMBL/GenBank/DDBJ databases">
        <authorList>
            <person name="de Vries S.P.W."/>
            <person name="Hadjirin N.F."/>
            <person name="Lay E.M."/>
            <person name="Zadoks R.N."/>
            <person name="Peacock S.J."/>
            <person name="Parkhill J."/>
            <person name="Grant A.J."/>
            <person name="Mcdougall S."/>
            <person name="Holmes M.A."/>
        </authorList>
    </citation>
    <scope>NUCLEOTIDE SEQUENCE [LARGE SCALE GENOMIC DNA]</scope>
    <source>
        <strain evidence="7">NZ1587</strain>
    </source>
</reference>